<evidence type="ECO:0000313" key="4">
    <source>
        <dbReference type="Proteomes" id="UP001642464"/>
    </source>
</evidence>
<dbReference type="EMBL" id="CAXAMM010004971">
    <property type="protein sequence ID" value="CAK9005545.1"/>
    <property type="molecule type" value="Genomic_DNA"/>
</dbReference>
<dbReference type="Gene3D" id="1.10.760.10">
    <property type="entry name" value="Cytochrome c-like domain"/>
    <property type="match status" value="1"/>
</dbReference>
<dbReference type="Pfam" id="PF07635">
    <property type="entry name" value="PSCyt1"/>
    <property type="match status" value="1"/>
</dbReference>
<evidence type="ECO:0000313" key="3">
    <source>
        <dbReference type="EMBL" id="CAK9005545.1"/>
    </source>
</evidence>
<feature type="domain" description="Cytochrome C Planctomycete-type" evidence="2">
    <location>
        <begin position="48"/>
        <end position="104"/>
    </location>
</feature>
<gene>
    <name evidence="3" type="ORF">SCF082_LOCUS8653</name>
</gene>
<keyword evidence="1" id="KW-0732">Signal</keyword>
<dbReference type="InterPro" id="IPR011429">
    <property type="entry name" value="Cyt_c_Planctomycete-type"/>
</dbReference>
<dbReference type="PANTHER" id="PTHR35889:SF3">
    <property type="entry name" value="F-BOX DOMAIN-CONTAINING PROTEIN"/>
    <property type="match status" value="1"/>
</dbReference>
<dbReference type="PANTHER" id="PTHR35889">
    <property type="entry name" value="CYCLOINULO-OLIGOSACCHARIDE FRUCTANOTRANSFERASE-RELATED"/>
    <property type="match status" value="1"/>
</dbReference>
<feature type="chain" id="PRO_5047048552" evidence="1">
    <location>
        <begin position="24"/>
        <end position="212"/>
    </location>
</feature>
<evidence type="ECO:0000256" key="1">
    <source>
        <dbReference type="SAM" id="SignalP"/>
    </source>
</evidence>
<evidence type="ECO:0000259" key="2">
    <source>
        <dbReference type="Pfam" id="PF07635"/>
    </source>
</evidence>
<proteinExistence type="predicted"/>
<organism evidence="3 4">
    <name type="scientific">Durusdinium trenchii</name>
    <dbReference type="NCBI Taxonomy" id="1381693"/>
    <lineage>
        <taxon>Eukaryota</taxon>
        <taxon>Sar</taxon>
        <taxon>Alveolata</taxon>
        <taxon>Dinophyceae</taxon>
        <taxon>Suessiales</taxon>
        <taxon>Symbiodiniaceae</taxon>
        <taxon>Durusdinium</taxon>
    </lineage>
</organism>
<accession>A0ABP0ITY1</accession>
<dbReference type="SUPFAM" id="SSF46626">
    <property type="entry name" value="Cytochrome c"/>
    <property type="match status" value="1"/>
</dbReference>
<feature type="signal peptide" evidence="1">
    <location>
        <begin position="1"/>
        <end position="23"/>
    </location>
</feature>
<name>A0ABP0ITY1_9DINO</name>
<sequence length="212" mass="23509">MKQIPIVSWFAACLLFHALSAGAAEPAANPEAEKHFESKIRPLLVKHCQECHGSEKQQGDVRLDHWAAVFAEGHELIVPGKPDESRILQVIQYSDYDTQMPPAGKLPADVIETLTAWIRDGAYWPAEPAPEVANQNEGGLPRRPDGTIDFERAAASHWAYRPIANPPVPSTDHDTWSRGTIDQFILAKLSSVSLSPSEPADRPTLIRRVYFD</sequence>
<feature type="non-terminal residue" evidence="3">
    <location>
        <position position="212"/>
    </location>
</feature>
<protein>
    <submittedName>
        <fullName evidence="3">Planctomycete cytochrome C</fullName>
    </submittedName>
</protein>
<dbReference type="InterPro" id="IPR036909">
    <property type="entry name" value="Cyt_c-like_dom_sf"/>
</dbReference>
<comment type="caution">
    <text evidence="3">The sequence shown here is derived from an EMBL/GenBank/DDBJ whole genome shotgun (WGS) entry which is preliminary data.</text>
</comment>
<dbReference type="Proteomes" id="UP001642464">
    <property type="component" value="Unassembled WGS sequence"/>
</dbReference>
<keyword evidence="4" id="KW-1185">Reference proteome</keyword>
<reference evidence="3 4" key="1">
    <citation type="submission" date="2024-02" db="EMBL/GenBank/DDBJ databases">
        <authorList>
            <person name="Chen Y."/>
            <person name="Shah S."/>
            <person name="Dougan E. K."/>
            <person name="Thang M."/>
            <person name="Chan C."/>
        </authorList>
    </citation>
    <scope>NUCLEOTIDE SEQUENCE [LARGE SCALE GENOMIC DNA]</scope>
</reference>